<name>A0A5A7TRT6_CUCMM</name>
<organism evidence="1 2">
    <name type="scientific">Cucumis melo var. makuwa</name>
    <name type="common">Oriental melon</name>
    <dbReference type="NCBI Taxonomy" id="1194695"/>
    <lineage>
        <taxon>Eukaryota</taxon>
        <taxon>Viridiplantae</taxon>
        <taxon>Streptophyta</taxon>
        <taxon>Embryophyta</taxon>
        <taxon>Tracheophyta</taxon>
        <taxon>Spermatophyta</taxon>
        <taxon>Magnoliopsida</taxon>
        <taxon>eudicotyledons</taxon>
        <taxon>Gunneridae</taxon>
        <taxon>Pentapetalae</taxon>
        <taxon>rosids</taxon>
        <taxon>fabids</taxon>
        <taxon>Cucurbitales</taxon>
        <taxon>Cucurbitaceae</taxon>
        <taxon>Benincaseae</taxon>
        <taxon>Cucumis</taxon>
    </lineage>
</organism>
<dbReference type="AlphaFoldDB" id="A0A5A7TRT6"/>
<proteinExistence type="predicted"/>
<evidence type="ECO:0000313" key="1">
    <source>
        <dbReference type="EMBL" id="KAA0046283.1"/>
    </source>
</evidence>
<protein>
    <submittedName>
        <fullName evidence="1">Uncharacterized protein</fullName>
    </submittedName>
</protein>
<evidence type="ECO:0000313" key="2">
    <source>
        <dbReference type="Proteomes" id="UP000321393"/>
    </source>
</evidence>
<gene>
    <name evidence="1" type="ORF">E6C27_scaffold684G00020</name>
</gene>
<comment type="caution">
    <text evidence="1">The sequence shown here is derived from an EMBL/GenBank/DDBJ whole genome shotgun (WGS) entry which is preliminary data.</text>
</comment>
<dbReference type="EMBL" id="SSTE01014159">
    <property type="protein sequence ID" value="KAA0046283.1"/>
    <property type="molecule type" value="Genomic_DNA"/>
</dbReference>
<accession>A0A5A7TRT6</accession>
<reference evidence="1 2" key="1">
    <citation type="submission" date="2019-08" db="EMBL/GenBank/DDBJ databases">
        <title>Draft genome sequences of two oriental melons (Cucumis melo L. var makuwa).</title>
        <authorList>
            <person name="Kwon S.-Y."/>
        </authorList>
    </citation>
    <scope>NUCLEOTIDE SEQUENCE [LARGE SCALE GENOMIC DNA]</scope>
    <source>
        <strain evidence="2">cv. SW 3</strain>
        <tissue evidence="1">Leaf</tissue>
    </source>
</reference>
<sequence>MNTIEPSYLGHDKRLKWNLQQKMLRFQITCGGFLMTLIQLDPSDGRWSIILTPSQRDFEDQYNDDKLGDIVLNCQGMLKATLDIESRLDLDENTPTYIDSYTIELPTDGDLTLGLNEVEIGLENAHADQLEQMINWNKLMQQRTRRRKQED</sequence>
<dbReference type="Proteomes" id="UP000321393">
    <property type="component" value="Unassembled WGS sequence"/>
</dbReference>